<reference evidence="1 2" key="2">
    <citation type="journal article" date="2022" name="Mol. Ecol. Resour.">
        <title>The genomes of chicory, endive, great burdock and yacon provide insights into Asteraceae paleo-polyploidization history and plant inulin production.</title>
        <authorList>
            <person name="Fan W."/>
            <person name="Wang S."/>
            <person name="Wang H."/>
            <person name="Wang A."/>
            <person name="Jiang F."/>
            <person name="Liu H."/>
            <person name="Zhao H."/>
            <person name="Xu D."/>
            <person name="Zhang Y."/>
        </authorList>
    </citation>
    <scope>NUCLEOTIDE SEQUENCE [LARGE SCALE GENOMIC DNA]</scope>
    <source>
        <strain evidence="2">cv. Yunnan</strain>
        <tissue evidence="1">Leaves</tissue>
    </source>
</reference>
<gene>
    <name evidence="1" type="ORF">L1987_51365</name>
</gene>
<evidence type="ECO:0000313" key="1">
    <source>
        <dbReference type="EMBL" id="KAI3760961.1"/>
    </source>
</evidence>
<evidence type="ECO:0000313" key="2">
    <source>
        <dbReference type="Proteomes" id="UP001056120"/>
    </source>
</evidence>
<comment type="caution">
    <text evidence="1">The sequence shown here is derived from an EMBL/GenBank/DDBJ whole genome shotgun (WGS) entry which is preliminary data.</text>
</comment>
<accession>A0ACB9ER92</accession>
<sequence length="473" mass="51835">MQYFVNLQFIFFPIIVYINFPKCTTLTAHITTKSLSTSREYLLLHSNPKFPTIKQSIPSFFSFKSILIHHTMFKITILLLSLLFHSSSVLCQESLHILSLHRDDSKNPAPIQTLGVSVDEEKLNEVSHSILMAESWLRTHVLSYYPSRNINYIIVANHLLCNGGGIRNTVDAMKNLHHSLTRWGLEREIKVSVSFSSNCLHQSHLKPVFGFLEKINSTYTINPTQFSDEIVGLLVSELKSMNDLGVLRSETVNVNLPSLREAKSTSRKLSFFDNMWWDGAPPPPVVQYSPPPVALGFPSEIQPPLMAPTGNPSHPYGYRLPPCNPYPHRYRAAPPVVSHGPHGGGPMAVSPVVSHGGGSMAAPPVVGSGGATMTTPPTLGGEERLWCVAKPSVPSEKLQVALDYACGAGGADCGPIRPNGSCFSPDSVVAHASYAFNSYWQKNKKNGGECGFEGTAMLISSDPSFLHCHFILG</sequence>
<dbReference type="EMBL" id="CM042034">
    <property type="protein sequence ID" value="KAI3760961.1"/>
    <property type="molecule type" value="Genomic_DNA"/>
</dbReference>
<proteinExistence type="predicted"/>
<organism evidence="1 2">
    <name type="scientific">Smallanthus sonchifolius</name>
    <dbReference type="NCBI Taxonomy" id="185202"/>
    <lineage>
        <taxon>Eukaryota</taxon>
        <taxon>Viridiplantae</taxon>
        <taxon>Streptophyta</taxon>
        <taxon>Embryophyta</taxon>
        <taxon>Tracheophyta</taxon>
        <taxon>Spermatophyta</taxon>
        <taxon>Magnoliopsida</taxon>
        <taxon>eudicotyledons</taxon>
        <taxon>Gunneridae</taxon>
        <taxon>Pentapetalae</taxon>
        <taxon>asterids</taxon>
        <taxon>campanulids</taxon>
        <taxon>Asterales</taxon>
        <taxon>Asteraceae</taxon>
        <taxon>Asteroideae</taxon>
        <taxon>Heliantheae alliance</taxon>
        <taxon>Millerieae</taxon>
        <taxon>Smallanthus</taxon>
    </lineage>
</organism>
<keyword evidence="2" id="KW-1185">Reference proteome</keyword>
<protein>
    <submittedName>
        <fullName evidence="1">Uncharacterized protein</fullName>
    </submittedName>
</protein>
<dbReference type="Proteomes" id="UP001056120">
    <property type="component" value="Linkage Group LG17"/>
</dbReference>
<name>A0ACB9ER92_9ASTR</name>
<reference evidence="2" key="1">
    <citation type="journal article" date="2022" name="Mol. Ecol. Resour.">
        <title>The genomes of chicory, endive, great burdock and yacon provide insights into Asteraceae palaeo-polyploidization history and plant inulin production.</title>
        <authorList>
            <person name="Fan W."/>
            <person name="Wang S."/>
            <person name="Wang H."/>
            <person name="Wang A."/>
            <person name="Jiang F."/>
            <person name="Liu H."/>
            <person name="Zhao H."/>
            <person name="Xu D."/>
            <person name="Zhang Y."/>
        </authorList>
    </citation>
    <scope>NUCLEOTIDE SEQUENCE [LARGE SCALE GENOMIC DNA]</scope>
    <source>
        <strain evidence="2">cv. Yunnan</strain>
    </source>
</reference>